<dbReference type="NCBIfam" id="TIGR03074">
    <property type="entry name" value="PQQ_membr_DH"/>
    <property type="match status" value="1"/>
</dbReference>
<dbReference type="PANTHER" id="PTHR32303:SF4">
    <property type="entry name" value="QUINOPROTEIN GLUCOSE DEHYDROGENASE"/>
    <property type="match status" value="1"/>
</dbReference>
<dbReference type="Pfam" id="PF01011">
    <property type="entry name" value="PQQ"/>
    <property type="match status" value="1"/>
</dbReference>
<dbReference type="InterPro" id="IPR018391">
    <property type="entry name" value="PQQ_b-propeller_rpt"/>
</dbReference>
<gene>
    <name evidence="7" type="ORF">FSB78_06175</name>
</gene>
<dbReference type="GO" id="GO:0008876">
    <property type="term" value="F:quinoprotein glucose dehydrogenase activity"/>
    <property type="evidence" value="ECO:0007669"/>
    <property type="project" value="TreeGrafter"/>
</dbReference>
<evidence type="ECO:0000256" key="3">
    <source>
        <dbReference type="ARBA" id="ARBA00023002"/>
    </source>
</evidence>
<dbReference type="GO" id="GO:0048038">
    <property type="term" value="F:quinone binding"/>
    <property type="evidence" value="ECO:0007669"/>
    <property type="project" value="InterPro"/>
</dbReference>
<dbReference type="RefSeq" id="WP_147080902.1">
    <property type="nucleotide sequence ID" value="NZ_VOQR01000001.1"/>
</dbReference>
<dbReference type="Gene3D" id="2.140.10.10">
    <property type="entry name" value="Quinoprotein alcohol dehydrogenase-like superfamily"/>
    <property type="match status" value="1"/>
</dbReference>
<evidence type="ECO:0000259" key="6">
    <source>
        <dbReference type="Pfam" id="PF01011"/>
    </source>
</evidence>
<evidence type="ECO:0000313" key="8">
    <source>
        <dbReference type="Proteomes" id="UP000321250"/>
    </source>
</evidence>
<evidence type="ECO:0000256" key="4">
    <source>
        <dbReference type="SAM" id="MobiDB-lite"/>
    </source>
</evidence>
<dbReference type="EMBL" id="VOQR01000001">
    <property type="protein sequence ID" value="TXC70573.1"/>
    <property type="molecule type" value="Genomic_DNA"/>
</dbReference>
<proteinExistence type="inferred from homology"/>
<reference evidence="7 8" key="1">
    <citation type="journal article" date="2013" name="Antonie Van Leeuwenhoek">
        <title>Sphingomonas ginsenosidivorax sp. nov., with the ability to transform ginsenosides.</title>
        <authorList>
            <person name="Jin X.F."/>
            <person name="Kim J.K."/>
            <person name="Liu Q.M."/>
            <person name="Kang M.S."/>
            <person name="He D."/>
            <person name="Jin F.X."/>
            <person name="Kim S.C."/>
            <person name="Im W.T."/>
        </authorList>
    </citation>
    <scope>NUCLEOTIDE SEQUENCE [LARGE SCALE GENOMIC DNA]</scope>
    <source>
        <strain evidence="7 8">KHI67</strain>
    </source>
</reference>
<feature type="transmembrane region" description="Helical" evidence="5">
    <location>
        <begin position="35"/>
        <end position="51"/>
    </location>
</feature>
<dbReference type="OrthoDB" id="9794322at2"/>
<comment type="similarity">
    <text evidence="2">Belongs to the bacterial PQQ dehydrogenase family.</text>
</comment>
<feature type="transmembrane region" description="Helical" evidence="5">
    <location>
        <begin position="58"/>
        <end position="77"/>
    </location>
</feature>
<dbReference type="EC" id="1.1.-.-" evidence="7"/>
<feature type="transmembrane region" description="Helical" evidence="5">
    <location>
        <begin position="9"/>
        <end position="29"/>
    </location>
</feature>
<dbReference type="GO" id="GO:0016020">
    <property type="term" value="C:membrane"/>
    <property type="evidence" value="ECO:0007669"/>
    <property type="project" value="InterPro"/>
</dbReference>
<dbReference type="PANTHER" id="PTHR32303">
    <property type="entry name" value="QUINOPROTEIN ALCOHOL DEHYDROGENASE (CYTOCHROME C)"/>
    <property type="match status" value="1"/>
</dbReference>
<name>A0A5C6UCW4_9SPHN</name>
<comment type="cofactor">
    <cofactor evidence="1">
        <name>pyrroloquinoline quinone</name>
        <dbReference type="ChEBI" id="CHEBI:58442"/>
    </cofactor>
</comment>
<keyword evidence="5" id="KW-0472">Membrane</keyword>
<dbReference type="CDD" id="cd10280">
    <property type="entry name" value="PQQ_mGDH"/>
    <property type="match status" value="1"/>
</dbReference>
<dbReference type="SMART" id="SM00564">
    <property type="entry name" value="PQQ"/>
    <property type="match status" value="5"/>
</dbReference>
<keyword evidence="5" id="KW-0812">Transmembrane</keyword>
<evidence type="ECO:0000313" key="7">
    <source>
        <dbReference type="EMBL" id="TXC70573.1"/>
    </source>
</evidence>
<evidence type="ECO:0000256" key="2">
    <source>
        <dbReference type="ARBA" id="ARBA00008156"/>
    </source>
</evidence>
<feature type="region of interest" description="Disordered" evidence="4">
    <location>
        <begin position="146"/>
        <end position="167"/>
    </location>
</feature>
<keyword evidence="5" id="KW-1133">Transmembrane helix</keyword>
<protein>
    <submittedName>
        <fullName evidence="7">Membrane-bound PQQ-dependent dehydrogenase, glucose/quinate/shikimate family</fullName>
        <ecNumber evidence="7">1.1.-.-</ecNumber>
    </submittedName>
</protein>
<dbReference type="AlphaFoldDB" id="A0A5C6UCW4"/>
<feature type="transmembrane region" description="Helical" evidence="5">
    <location>
        <begin position="83"/>
        <end position="102"/>
    </location>
</feature>
<sequence>MRRILARALGWIVAILGGFFAVAGAVLVAWHGSPYYLIAGLAMIVSGALVGRQDPRGSWLFLGIWIGTLVWAVWEVGFDGLQLVPRVIAPTVLLVLILLVSWHRGGTARRRTGLGHAAPAIAAGVAVLFVATLAVRGRAVEAQAPAHAMRAGPVSPGSEADGDWTEYGGTASGRRYSSLADITPANADRLTLAWTQRTGDLPVAAETTEHKREYHSEATPIHIGNTLYTCTPHSFVQAIDATTGRTRWSWHEAASVKGNNYLVCRGVAHFEAPAGTPCPHRIFAPTFNARLVALDAETGRVCPSFGQNGSIDLRANMGVSKASDQIGTSPPMVVNGRLIIGERITDNVNRNIPSGVVRAYDPVSGAPVWAWDVGRSQDAIAPLPAGQVYTRGTPNVWGAITADAANGIVYLGTGNASPDYWIGYRRPFDDRFGSSIVALDVATGKLRWSRQLVHHDMWDMDLPIGPSLFDYRAPDGRTIPALLQTTKMGQVYFLNRLTGAPIAAVAERPVRTDGATPGVTVSPTQPFSVGMPSFTPPAPSEKATWGATPIDQLMCRIDIRRSQGAGIYQPLGLKPIIGHPAFDGVTDWGGAAVDPVRGIMTVNTMEMPFKLWLMRRDDPRVAPLMKQKQGGENARQAQLQTQYNTPYVAVVQAWIGIFGAPCNAPPWGHLTAVDLKTQKVLWREVLGTARDTGLFGSHLGVPIKTGVPNLGGSIVTAGGLAFIAATTDQYLRAFDLRTGKVVWKARLPAGAQATPMTYRGADGRQYVVITAGGHGALGTRYGDYTLAYALPRS</sequence>
<dbReference type="SUPFAM" id="SSF50998">
    <property type="entry name" value="Quinoprotein alcohol dehydrogenase-like"/>
    <property type="match status" value="1"/>
</dbReference>
<dbReference type="InterPro" id="IPR017511">
    <property type="entry name" value="PQQ_mDH"/>
</dbReference>
<evidence type="ECO:0000256" key="5">
    <source>
        <dbReference type="SAM" id="Phobius"/>
    </source>
</evidence>
<dbReference type="Proteomes" id="UP000321250">
    <property type="component" value="Unassembled WGS sequence"/>
</dbReference>
<dbReference type="InterPro" id="IPR002372">
    <property type="entry name" value="PQQ_rpt_dom"/>
</dbReference>
<comment type="caution">
    <text evidence="7">The sequence shown here is derived from an EMBL/GenBank/DDBJ whole genome shotgun (WGS) entry which is preliminary data.</text>
</comment>
<keyword evidence="8" id="KW-1185">Reference proteome</keyword>
<dbReference type="InterPro" id="IPR011047">
    <property type="entry name" value="Quinoprotein_ADH-like_sf"/>
</dbReference>
<organism evidence="7 8">
    <name type="scientific">Sphingomonas ginsenosidivorax</name>
    <dbReference type="NCBI Taxonomy" id="862135"/>
    <lineage>
        <taxon>Bacteria</taxon>
        <taxon>Pseudomonadati</taxon>
        <taxon>Pseudomonadota</taxon>
        <taxon>Alphaproteobacteria</taxon>
        <taxon>Sphingomonadales</taxon>
        <taxon>Sphingomonadaceae</taxon>
        <taxon>Sphingomonas</taxon>
    </lineage>
</organism>
<accession>A0A5C6UCW4</accession>
<keyword evidence="3 7" id="KW-0560">Oxidoreductase</keyword>
<feature type="domain" description="Pyrrolo-quinoline quinone repeat" evidence="6">
    <location>
        <begin position="164"/>
        <end position="767"/>
    </location>
</feature>
<feature type="transmembrane region" description="Helical" evidence="5">
    <location>
        <begin position="114"/>
        <end position="135"/>
    </location>
</feature>
<evidence type="ECO:0000256" key="1">
    <source>
        <dbReference type="ARBA" id="ARBA00001931"/>
    </source>
</evidence>